<evidence type="ECO:0000256" key="8">
    <source>
        <dbReference type="ARBA" id="ARBA00022853"/>
    </source>
</evidence>
<dbReference type="GO" id="GO:0000077">
    <property type="term" value="P:DNA damage checkpoint signaling"/>
    <property type="evidence" value="ECO:0007669"/>
    <property type="project" value="InterPro"/>
</dbReference>
<evidence type="ECO:0000313" key="19">
    <source>
        <dbReference type="Proteomes" id="UP000002748"/>
    </source>
</evidence>
<dbReference type="GO" id="GO:0031509">
    <property type="term" value="P:subtelomeric heterochromatin formation"/>
    <property type="evidence" value="ECO:0007669"/>
    <property type="project" value="InterPro"/>
</dbReference>
<dbReference type="PIRSF" id="PIRSF017570">
    <property type="entry name" value="Histone_H3-K79_MeTrfase"/>
    <property type="match status" value="1"/>
</dbReference>
<dbReference type="VEuPathDB" id="FungiDB:A1Q1_01745"/>
<keyword evidence="5 14" id="KW-0808">Transferase</keyword>
<keyword evidence="11 14" id="KW-0539">Nucleus</keyword>
<dbReference type="InterPro" id="IPR025789">
    <property type="entry name" value="DOT1_dom"/>
</dbReference>
<proteinExistence type="inferred from homology"/>
<evidence type="ECO:0000259" key="17">
    <source>
        <dbReference type="PROSITE" id="PS51569"/>
    </source>
</evidence>
<keyword evidence="10 14" id="KW-0804">Transcription</keyword>
<evidence type="ECO:0000256" key="4">
    <source>
        <dbReference type="ARBA" id="ARBA00022603"/>
    </source>
</evidence>
<protein>
    <recommendedName>
        <fullName evidence="3 14">Histone-lysine N-methyltransferase, H3 lysine-79 specific</fullName>
        <ecNumber evidence="2 14">2.1.1.360</ecNumber>
    </recommendedName>
    <alternativeName>
        <fullName evidence="12 14">Histone H3-K79 methyltransferase</fullName>
    </alternativeName>
</protein>
<evidence type="ECO:0000256" key="2">
    <source>
        <dbReference type="ARBA" id="ARBA00012190"/>
    </source>
</evidence>
<dbReference type="GO" id="GO:0032259">
    <property type="term" value="P:methylation"/>
    <property type="evidence" value="ECO:0007669"/>
    <property type="project" value="UniProtKB-KW"/>
</dbReference>
<dbReference type="OrthoDB" id="443402at2759"/>
<feature type="region of interest" description="Disordered" evidence="16">
    <location>
        <begin position="270"/>
        <end position="292"/>
    </location>
</feature>
<feature type="region of interest" description="Disordered" evidence="16">
    <location>
        <begin position="26"/>
        <end position="123"/>
    </location>
</feature>
<dbReference type="Gene3D" id="1.10.260.170">
    <property type="match status" value="1"/>
</dbReference>
<evidence type="ECO:0000256" key="1">
    <source>
        <dbReference type="ARBA" id="ARBA00004123"/>
    </source>
</evidence>
<feature type="domain" description="DOT1" evidence="17">
    <location>
        <begin position="259"/>
        <end position="592"/>
    </location>
</feature>
<dbReference type="EC" id="2.1.1.360" evidence="2 14"/>
<keyword evidence="6 14" id="KW-0949">S-adenosyl-L-methionine</keyword>
<evidence type="ECO:0000256" key="7">
    <source>
        <dbReference type="ARBA" id="ARBA00022737"/>
    </source>
</evidence>
<comment type="catalytic activity">
    <reaction evidence="13 14">
        <text>L-lysyl(79)-[histone H3] + 3 S-adenosyl-L-methionine = N(6),N(6),N(6)-trimethyl-L-lysyl(79)-[histone H3] + 3 S-adenosyl-L-homocysteine + 3 H(+)</text>
        <dbReference type="Rhea" id="RHEA:60328"/>
        <dbReference type="Rhea" id="RHEA-COMP:15549"/>
        <dbReference type="Rhea" id="RHEA-COMP:15552"/>
        <dbReference type="ChEBI" id="CHEBI:15378"/>
        <dbReference type="ChEBI" id="CHEBI:29969"/>
        <dbReference type="ChEBI" id="CHEBI:57856"/>
        <dbReference type="ChEBI" id="CHEBI:59789"/>
        <dbReference type="ChEBI" id="CHEBI:61961"/>
        <dbReference type="EC" id="2.1.1.360"/>
    </reaction>
</comment>
<dbReference type="PROSITE" id="PS51569">
    <property type="entry name" value="DOT1"/>
    <property type="match status" value="1"/>
</dbReference>
<keyword evidence="4 14" id="KW-0489">Methyltransferase</keyword>
<dbReference type="RefSeq" id="XP_014180259.1">
    <property type="nucleotide sequence ID" value="XM_014324784.1"/>
</dbReference>
<dbReference type="GO" id="GO:0000786">
    <property type="term" value="C:nucleosome"/>
    <property type="evidence" value="ECO:0007669"/>
    <property type="project" value="InterPro"/>
</dbReference>
<feature type="binding site" evidence="15">
    <location>
        <begin position="420"/>
        <end position="429"/>
    </location>
    <ligand>
        <name>S-adenosyl-L-methionine</name>
        <dbReference type="ChEBI" id="CHEBI:59789"/>
    </ligand>
</feature>
<feature type="binding site" evidence="15">
    <location>
        <position position="446"/>
    </location>
    <ligand>
        <name>S-adenosyl-L-methionine</name>
        <dbReference type="ChEBI" id="CHEBI:59789"/>
    </ligand>
</feature>
<evidence type="ECO:0000256" key="16">
    <source>
        <dbReference type="SAM" id="MobiDB-lite"/>
    </source>
</evidence>
<feature type="compositionally biased region" description="Low complexity" evidence="16">
    <location>
        <begin position="55"/>
        <end position="69"/>
    </location>
</feature>
<dbReference type="FunFam" id="3.40.50.150:FF:000033">
    <property type="entry name" value="Histone-lysine N-methyltransferase, H3 lysine-79 specific"/>
    <property type="match status" value="1"/>
</dbReference>
<dbReference type="InterPro" id="IPR021162">
    <property type="entry name" value="Dot1"/>
</dbReference>
<dbReference type="GO" id="GO:0000781">
    <property type="term" value="C:chromosome, telomeric region"/>
    <property type="evidence" value="ECO:0007669"/>
    <property type="project" value="GOC"/>
</dbReference>
<evidence type="ECO:0000256" key="11">
    <source>
        <dbReference type="ARBA" id="ARBA00023242"/>
    </source>
</evidence>
<comment type="caution">
    <text evidence="18">The sequence shown here is derived from an EMBL/GenBank/DDBJ whole genome shotgun (WGS) entry which is preliminary data.</text>
</comment>
<feature type="binding site" evidence="15">
    <location>
        <begin position="483"/>
        <end position="484"/>
    </location>
    <ligand>
        <name>S-adenosyl-L-methionine</name>
        <dbReference type="ChEBI" id="CHEBI:59789"/>
    </ligand>
</feature>
<evidence type="ECO:0000256" key="13">
    <source>
        <dbReference type="ARBA" id="ARBA00047770"/>
    </source>
</evidence>
<comment type="subcellular location">
    <subcellularLocation>
        <location evidence="1 14">Nucleus</location>
    </subcellularLocation>
</comment>
<accession>J5T4D5</accession>
<dbReference type="EMBL" id="ALBS01000178">
    <property type="protein sequence ID" value="EJT49096.1"/>
    <property type="molecule type" value="Genomic_DNA"/>
</dbReference>
<evidence type="ECO:0000256" key="6">
    <source>
        <dbReference type="ARBA" id="ARBA00022691"/>
    </source>
</evidence>
<dbReference type="GO" id="GO:0140956">
    <property type="term" value="F:histone H3K79 trimethyltransferase activity"/>
    <property type="evidence" value="ECO:0007669"/>
    <property type="project" value="UniProtKB-EC"/>
</dbReference>
<dbReference type="KEGG" id="tasa:A1Q1_01745"/>
<dbReference type="InterPro" id="IPR030445">
    <property type="entry name" value="H3-K79_meTrfase"/>
</dbReference>
<dbReference type="Proteomes" id="UP000002748">
    <property type="component" value="Unassembled WGS sequence"/>
</dbReference>
<keyword evidence="8 14" id="KW-0156">Chromatin regulator</keyword>
<organism evidence="18 19">
    <name type="scientific">Trichosporon asahii var. asahii (strain ATCC 90039 / CBS 2479 / JCM 2466 / KCTC 7840 / NBRC 103889/ NCYC 2677 / UAMH 7654)</name>
    <name type="common">Yeast</name>
    <dbReference type="NCBI Taxonomy" id="1186058"/>
    <lineage>
        <taxon>Eukaryota</taxon>
        <taxon>Fungi</taxon>
        <taxon>Dikarya</taxon>
        <taxon>Basidiomycota</taxon>
        <taxon>Agaricomycotina</taxon>
        <taxon>Tremellomycetes</taxon>
        <taxon>Trichosporonales</taxon>
        <taxon>Trichosporonaceae</taxon>
        <taxon>Trichosporon</taxon>
    </lineage>
</organism>
<evidence type="ECO:0000313" key="18">
    <source>
        <dbReference type="EMBL" id="EJT49096.1"/>
    </source>
</evidence>
<evidence type="ECO:0000256" key="12">
    <source>
        <dbReference type="ARBA" id="ARBA00029821"/>
    </source>
</evidence>
<feature type="binding site" evidence="15">
    <location>
        <begin position="397"/>
        <end position="400"/>
    </location>
    <ligand>
        <name>S-adenosyl-L-methionine</name>
        <dbReference type="ChEBI" id="CHEBI:59789"/>
    </ligand>
</feature>
<dbReference type="GeneID" id="25985259"/>
<dbReference type="GO" id="GO:0042393">
    <property type="term" value="F:histone binding"/>
    <property type="evidence" value="ECO:0007669"/>
    <property type="project" value="InterPro"/>
</dbReference>
<sequence length="598" mass="66092">MQSFFGNSKPSSKPGVSTVTVKKVVHRPAAVAKPSPTVTLQKKPPSSSSYDRKPASSSSKSSFSRNSPAHAAVSKSKTASPAPRKRRQSPQRVLPPSDSESDSDDALAPKRRRVGLSASTPDIGGADLPVDRKLFCPQLVDARGEWGRGWAGFVECEEALRGRVTGWAGGDKESKEQRDKYQAYFPQPGFENAEPLPSVELRYPSGATEKFILLTPMSQREYNPVSELRNALRLILERELYSSSTKLMLDYIPPSHSHIFGTLESSGDFESTVPSRLHTPTPGASPAGEGSPMLTHETIGDALRRALAPNRRDGPGLVKAVKRFNKALAEIQADGTLATYLNSSEYRITRREWSELVDFVHDQAYSRVVGPFSDQLEHHPKHPDEVAAAIHEKEDAYGELRHNFMSKVIEQTDLGPDSVFVDLGSGVGNCVVQAALQAGCKSSGFELLPVPSRCARMQLAECKRRWAMWSLKGNTDAITYEGDFTRHPEVARQLAKADVVLVNNEVFPSSLNIALTHSFLDLKDGAKIISLKPFVPEGFRINEMNCDSFASILKCEPYSYYSGWVSWKADSGKYYVQTVDRSLRLKYEEQMNGRRKRG</sequence>
<dbReference type="PANTHER" id="PTHR21451">
    <property type="entry name" value="HISTONE H3 METHYLTRANSFERASE"/>
    <property type="match status" value="1"/>
</dbReference>
<feature type="region of interest" description="Disordered" evidence="16">
    <location>
        <begin position="1"/>
        <end position="20"/>
    </location>
</feature>
<dbReference type="InterPro" id="IPR029063">
    <property type="entry name" value="SAM-dependent_MTases_sf"/>
</dbReference>
<evidence type="ECO:0000256" key="14">
    <source>
        <dbReference type="PIRNR" id="PIRNR017570"/>
    </source>
</evidence>
<reference evidence="18 19" key="1">
    <citation type="journal article" date="2012" name="Eukaryot. Cell">
        <title>Draft genome sequence of CBS 2479, the standard type strain of Trichosporon asahii.</title>
        <authorList>
            <person name="Yang R.Y."/>
            <person name="Li H.T."/>
            <person name="Zhu H."/>
            <person name="Zhou G.P."/>
            <person name="Wang M."/>
            <person name="Wang L."/>
        </authorList>
    </citation>
    <scope>NUCLEOTIDE SEQUENCE [LARGE SCALE GENOMIC DNA]</scope>
    <source>
        <strain evidence="19">ATCC 90039 / CBS 2479 / JCM 2466 / KCTC 7840 / NCYC 2677 / UAMH 7654</strain>
    </source>
</reference>
<comment type="similarity">
    <text evidence="14">Belongs to the class I-like SAM-binding methyltransferase superfamily. DOT1 family.</text>
</comment>
<evidence type="ECO:0000256" key="15">
    <source>
        <dbReference type="PIRSR" id="PIRSR017570-1"/>
    </source>
</evidence>
<dbReference type="Gene3D" id="3.40.50.150">
    <property type="entry name" value="Vaccinia Virus protein VP39"/>
    <property type="match status" value="1"/>
</dbReference>
<dbReference type="HOGENOM" id="CLU_027287_1_0_1"/>
<evidence type="ECO:0000256" key="3">
    <source>
        <dbReference type="ARBA" id="ARBA00020987"/>
    </source>
</evidence>
<dbReference type="Pfam" id="PF08123">
    <property type="entry name" value="DOT1"/>
    <property type="match status" value="1"/>
</dbReference>
<gene>
    <name evidence="18" type="ORF">A1Q1_01745</name>
</gene>
<dbReference type="PANTHER" id="PTHR21451:SF0">
    <property type="entry name" value="HISTONE-LYSINE N-METHYLTRANSFERASE, H3 LYSINE-79 SPECIFIC"/>
    <property type="match status" value="1"/>
</dbReference>
<dbReference type="GO" id="GO:0006281">
    <property type="term" value="P:DNA repair"/>
    <property type="evidence" value="ECO:0007669"/>
    <property type="project" value="InterPro"/>
</dbReference>
<comment type="function">
    <text evidence="14">Histone methyltransferase that specifically trimethylates histone H3 to form H3K79me3. This methylation is required for telomere silencing and for the pachytene checkpoint during the meiotic cell cycle by allowing the recruitment of RAD9 to double strand breaks. Nucleosomes are preferred as substrate compared to free histone.</text>
</comment>
<evidence type="ECO:0000256" key="9">
    <source>
        <dbReference type="ARBA" id="ARBA00023015"/>
    </source>
</evidence>
<name>J5T4D5_TRIAS</name>
<keyword evidence="9 14" id="KW-0805">Transcription regulation</keyword>
<keyword evidence="7" id="KW-0677">Repeat</keyword>
<dbReference type="AlphaFoldDB" id="J5T4D5"/>
<dbReference type="SUPFAM" id="SSF53335">
    <property type="entry name" value="S-adenosyl-L-methionine-dependent methyltransferases"/>
    <property type="match status" value="1"/>
</dbReference>
<evidence type="ECO:0000256" key="5">
    <source>
        <dbReference type="ARBA" id="ARBA00022679"/>
    </source>
</evidence>
<dbReference type="GO" id="GO:0005634">
    <property type="term" value="C:nucleus"/>
    <property type="evidence" value="ECO:0007669"/>
    <property type="project" value="UniProtKB-SubCell"/>
</dbReference>
<evidence type="ECO:0000256" key="10">
    <source>
        <dbReference type="ARBA" id="ARBA00023163"/>
    </source>
</evidence>